<keyword evidence="2" id="KW-1185">Reference proteome</keyword>
<gene>
    <name evidence="1" type="ORF">LZC95_27115</name>
</gene>
<sequence length="80" mass="9010">MPARIELTLGRLGSPLSDRIESRIYESTQQACSEVRRNVSGFFALVAPDRLVGADAKADETLRAMVIEESARLRWLSEFR</sequence>
<dbReference type="RefSeq" id="WP_394840731.1">
    <property type="nucleotide sequence ID" value="NZ_CP089982.1"/>
</dbReference>
<evidence type="ECO:0000313" key="2">
    <source>
        <dbReference type="Proteomes" id="UP001379533"/>
    </source>
</evidence>
<accession>A0ABZ2JUH3</accession>
<protein>
    <submittedName>
        <fullName evidence="1">Uncharacterized protein</fullName>
    </submittedName>
</protein>
<name>A0ABZ2JUH3_9BACT</name>
<evidence type="ECO:0000313" key="1">
    <source>
        <dbReference type="EMBL" id="WXA90118.1"/>
    </source>
</evidence>
<proteinExistence type="predicted"/>
<organism evidence="1 2">
    <name type="scientific">Pendulispora brunnea</name>
    <dbReference type="NCBI Taxonomy" id="2905690"/>
    <lineage>
        <taxon>Bacteria</taxon>
        <taxon>Pseudomonadati</taxon>
        <taxon>Myxococcota</taxon>
        <taxon>Myxococcia</taxon>
        <taxon>Myxococcales</taxon>
        <taxon>Sorangiineae</taxon>
        <taxon>Pendulisporaceae</taxon>
        <taxon>Pendulispora</taxon>
    </lineage>
</organism>
<dbReference type="Proteomes" id="UP001379533">
    <property type="component" value="Chromosome"/>
</dbReference>
<dbReference type="EMBL" id="CP089982">
    <property type="protein sequence ID" value="WXA90118.1"/>
    <property type="molecule type" value="Genomic_DNA"/>
</dbReference>
<reference evidence="1 2" key="1">
    <citation type="submission" date="2021-12" db="EMBL/GenBank/DDBJ databases">
        <title>Discovery of the Pendulisporaceae a myxobacterial family with distinct sporulation behavior and unique specialized metabolism.</title>
        <authorList>
            <person name="Garcia R."/>
            <person name="Popoff A."/>
            <person name="Bader C.D."/>
            <person name="Loehr J."/>
            <person name="Walesch S."/>
            <person name="Walt C."/>
            <person name="Boldt J."/>
            <person name="Bunk B."/>
            <person name="Haeckl F.J.F.P.J."/>
            <person name="Gunesch A.P."/>
            <person name="Birkelbach J."/>
            <person name="Nuebel U."/>
            <person name="Pietschmann T."/>
            <person name="Bach T."/>
            <person name="Mueller R."/>
        </authorList>
    </citation>
    <scope>NUCLEOTIDE SEQUENCE [LARGE SCALE GENOMIC DNA]</scope>
    <source>
        <strain evidence="1 2">MSr12523</strain>
    </source>
</reference>